<evidence type="ECO:0000256" key="12">
    <source>
        <dbReference type="SAM" id="Phobius"/>
    </source>
</evidence>
<sequence length="585" mass="63398">MKKTFMSFYLGQSRMEWDICWLVAAPLGLWLIAFVYVPLFGGSIKFWETWLLTLLIGVSCLVCLVAHALAHLFVARRYKGEIISSLHLYPLGDASQVWPPARTPRDDFLIALSGPLCSGVIGVGAYLVWNMQPGTYLNLIMLFLVFFNGGVALFNLIPVFPLDGGRLLRAICWGLLERPAAATVWAARGGIGISFLLLFWSIFLLIQQTRYSLWAGGANLVLAVLVAYPLHRHPVNWWNGPGPIKKNRGLMGYLRGSLALVLIAGLLGITLVLVPTNNGLRLPGASPTTTPMIQIPRENFHPSTGSFLITTVALQTPILAGQWLYALWNPAVEVVPPERVVPADRTIREMSQHSYRMLETSKITAVSVGLTRAGYEVIVSGQGVRIVSLTEESPAFGLLQPGDVIIGMDNQPVLTLPDLMEQLKQKDPSEPVQLQIQGERGKRKVSVNLIPPPEAGAPPRLGLFIEPAGYDYKLPFPVTITPQKITGGPSAGLMLALTTYNLVTPEDLTGGHIIAGTGTVNLEGTVGPVGGLKQKVAGAESAGATYFLVPPQNYEDALAAARRIEVIQVGTVEEALSFLQSLPPV</sequence>
<dbReference type="Pfam" id="PF02163">
    <property type="entry name" value="Peptidase_M50"/>
    <property type="match status" value="1"/>
</dbReference>
<evidence type="ECO:0000256" key="10">
    <source>
        <dbReference type="ARBA" id="ARBA00023049"/>
    </source>
</evidence>
<name>A0A424YB17_9FIRM</name>
<dbReference type="GO" id="GO:0004176">
    <property type="term" value="F:ATP-dependent peptidase activity"/>
    <property type="evidence" value="ECO:0007669"/>
    <property type="project" value="InterPro"/>
</dbReference>
<feature type="transmembrane region" description="Helical" evidence="12">
    <location>
        <begin position="181"/>
        <end position="206"/>
    </location>
</feature>
<keyword evidence="4" id="KW-0645">Protease</keyword>
<keyword evidence="11 12" id="KW-0472">Membrane</keyword>
<evidence type="ECO:0000256" key="3">
    <source>
        <dbReference type="ARBA" id="ARBA00007931"/>
    </source>
</evidence>
<evidence type="ECO:0000256" key="1">
    <source>
        <dbReference type="ARBA" id="ARBA00001947"/>
    </source>
</evidence>
<dbReference type="InterPro" id="IPR008269">
    <property type="entry name" value="Lon_proteolytic"/>
</dbReference>
<dbReference type="InterPro" id="IPR001478">
    <property type="entry name" value="PDZ"/>
</dbReference>
<evidence type="ECO:0000256" key="7">
    <source>
        <dbReference type="ARBA" id="ARBA00022801"/>
    </source>
</evidence>
<feature type="domain" description="PDZ" evidence="13">
    <location>
        <begin position="357"/>
        <end position="425"/>
    </location>
</feature>
<evidence type="ECO:0000313" key="14">
    <source>
        <dbReference type="EMBL" id="RQD73767.1"/>
    </source>
</evidence>
<keyword evidence="6" id="KW-0479">Metal-binding</keyword>
<dbReference type="AlphaFoldDB" id="A0A424YB17"/>
<dbReference type="PANTHER" id="PTHR39188:SF3">
    <property type="entry name" value="STAGE IV SPORULATION PROTEIN FB"/>
    <property type="match status" value="1"/>
</dbReference>
<organism evidence="14 15">
    <name type="scientific">Candidatus Syntrophonatronum acetioxidans</name>
    <dbReference type="NCBI Taxonomy" id="1795816"/>
    <lineage>
        <taxon>Bacteria</taxon>
        <taxon>Bacillati</taxon>
        <taxon>Bacillota</taxon>
        <taxon>Clostridia</taxon>
        <taxon>Eubacteriales</taxon>
        <taxon>Syntrophomonadaceae</taxon>
        <taxon>Candidatus Syntrophonatronum</taxon>
    </lineage>
</organism>
<dbReference type="InterPro" id="IPR014721">
    <property type="entry name" value="Ribsml_uS5_D2-typ_fold_subgr"/>
</dbReference>
<comment type="subcellular location">
    <subcellularLocation>
        <location evidence="2">Membrane</location>
        <topology evidence="2">Multi-pass membrane protein</topology>
    </subcellularLocation>
</comment>
<dbReference type="EMBL" id="QZAA01000236">
    <property type="protein sequence ID" value="RQD73767.1"/>
    <property type="molecule type" value="Genomic_DNA"/>
</dbReference>
<evidence type="ECO:0000313" key="15">
    <source>
        <dbReference type="Proteomes" id="UP000285138"/>
    </source>
</evidence>
<keyword evidence="7" id="KW-0378">Hydrolase</keyword>
<proteinExistence type="inferred from homology"/>
<dbReference type="SMART" id="SM00228">
    <property type="entry name" value="PDZ"/>
    <property type="match status" value="1"/>
</dbReference>
<reference evidence="14 15" key="1">
    <citation type="submission" date="2018-08" db="EMBL/GenBank/DDBJ databases">
        <title>The metabolism and importance of syntrophic acetate oxidation coupled to methane or sulfide production in haloalkaline environments.</title>
        <authorList>
            <person name="Timmers P.H.A."/>
            <person name="Vavourakis C.D."/>
            <person name="Sorokin D.Y."/>
            <person name="Sinninghe Damste J.S."/>
            <person name="Muyzer G."/>
            <person name="Stams A.J.M."/>
            <person name="Plugge C.M."/>
        </authorList>
    </citation>
    <scope>NUCLEOTIDE SEQUENCE [LARGE SCALE GENOMIC DNA]</scope>
    <source>
        <strain evidence="14">MSAO_Bac1</strain>
    </source>
</reference>
<keyword evidence="8" id="KW-0862">Zinc</keyword>
<dbReference type="Proteomes" id="UP000285138">
    <property type="component" value="Unassembled WGS sequence"/>
</dbReference>
<feature type="transmembrane region" description="Helical" evidence="12">
    <location>
        <begin position="108"/>
        <end position="129"/>
    </location>
</feature>
<comment type="similarity">
    <text evidence="3">Belongs to the peptidase M50B family.</text>
</comment>
<dbReference type="Pfam" id="PF13180">
    <property type="entry name" value="PDZ_2"/>
    <property type="match status" value="1"/>
</dbReference>
<protein>
    <submittedName>
        <fullName evidence="14">PDZ domain-containing protein</fullName>
    </submittedName>
</protein>
<dbReference type="GO" id="GO:0006508">
    <property type="term" value="P:proteolysis"/>
    <property type="evidence" value="ECO:0007669"/>
    <property type="project" value="UniProtKB-KW"/>
</dbReference>
<dbReference type="InterPro" id="IPR020568">
    <property type="entry name" value="Ribosomal_Su5_D2-typ_SF"/>
</dbReference>
<dbReference type="GO" id="GO:0046872">
    <property type="term" value="F:metal ion binding"/>
    <property type="evidence" value="ECO:0007669"/>
    <property type="project" value="UniProtKB-KW"/>
</dbReference>
<dbReference type="Gene3D" id="2.30.42.10">
    <property type="match status" value="1"/>
</dbReference>
<dbReference type="GO" id="GO:0016020">
    <property type="term" value="C:membrane"/>
    <property type="evidence" value="ECO:0007669"/>
    <property type="project" value="UniProtKB-SubCell"/>
</dbReference>
<feature type="transmembrane region" description="Helical" evidence="12">
    <location>
        <begin position="252"/>
        <end position="274"/>
    </location>
</feature>
<evidence type="ECO:0000256" key="9">
    <source>
        <dbReference type="ARBA" id="ARBA00022989"/>
    </source>
</evidence>
<evidence type="ECO:0000256" key="11">
    <source>
        <dbReference type="ARBA" id="ARBA00023136"/>
    </source>
</evidence>
<dbReference type="PANTHER" id="PTHR39188">
    <property type="entry name" value="MEMBRANE-ASSOCIATED ZINC METALLOPROTEASE M50B"/>
    <property type="match status" value="1"/>
</dbReference>
<keyword evidence="10" id="KW-0482">Metalloprotease</keyword>
<feature type="transmembrane region" description="Helical" evidence="12">
    <location>
        <begin position="135"/>
        <end position="160"/>
    </location>
</feature>
<evidence type="ECO:0000256" key="6">
    <source>
        <dbReference type="ARBA" id="ARBA00022723"/>
    </source>
</evidence>
<evidence type="ECO:0000256" key="8">
    <source>
        <dbReference type="ARBA" id="ARBA00022833"/>
    </source>
</evidence>
<dbReference type="SUPFAM" id="SSF54211">
    <property type="entry name" value="Ribosomal protein S5 domain 2-like"/>
    <property type="match status" value="1"/>
</dbReference>
<evidence type="ECO:0000256" key="4">
    <source>
        <dbReference type="ARBA" id="ARBA00022670"/>
    </source>
</evidence>
<comment type="cofactor">
    <cofactor evidence="1">
        <name>Zn(2+)</name>
        <dbReference type="ChEBI" id="CHEBI:29105"/>
    </cofactor>
</comment>
<dbReference type="GO" id="GO:0004252">
    <property type="term" value="F:serine-type endopeptidase activity"/>
    <property type="evidence" value="ECO:0007669"/>
    <property type="project" value="InterPro"/>
</dbReference>
<dbReference type="Pfam" id="PF05362">
    <property type="entry name" value="Lon_C"/>
    <property type="match status" value="1"/>
</dbReference>
<evidence type="ECO:0000256" key="2">
    <source>
        <dbReference type="ARBA" id="ARBA00004141"/>
    </source>
</evidence>
<dbReference type="InterPro" id="IPR008915">
    <property type="entry name" value="Peptidase_M50"/>
</dbReference>
<feature type="transmembrane region" description="Helical" evidence="12">
    <location>
        <begin position="212"/>
        <end position="231"/>
    </location>
</feature>
<dbReference type="GO" id="GO:0008237">
    <property type="term" value="F:metallopeptidase activity"/>
    <property type="evidence" value="ECO:0007669"/>
    <property type="project" value="UniProtKB-KW"/>
</dbReference>
<dbReference type="PROSITE" id="PS50106">
    <property type="entry name" value="PDZ"/>
    <property type="match status" value="1"/>
</dbReference>
<keyword evidence="5 12" id="KW-0812">Transmembrane</keyword>
<comment type="caution">
    <text evidence="14">The sequence shown here is derived from an EMBL/GenBank/DDBJ whole genome shotgun (WGS) entry which is preliminary data.</text>
</comment>
<feature type="transmembrane region" description="Helical" evidence="12">
    <location>
        <begin position="21"/>
        <end position="44"/>
    </location>
</feature>
<gene>
    <name evidence="14" type="ORF">D5R97_08860</name>
</gene>
<keyword evidence="9 12" id="KW-1133">Transmembrane helix</keyword>
<dbReference type="InterPro" id="IPR036034">
    <property type="entry name" value="PDZ_sf"/>
</dbReference>
<dbReference type="Gene3D" id="3.30.230.10">
    <property type="match status" value="1"/>
</dbReference>
<accession>A0A424YB17</accession>
<evidence type="ECO:0000256" key="5">
    <source>
        <dbReference type="ARBA" id="ARBA00022692"/>
    </source>
</evidence>
<dbReference type="SUPFAM" id="SSF50156">
    <property type="entry name" value="PDZ domain-like"/>
    <property type="match status" value="1"/>
</dbReference>
<evidence type="ECO:0000259" key="13">
    <source>
        <dbReference type="PROSITE" id="PS50106"/>
    </source>
</evidence>
<feature type="transmembrane region" description="Helical" evidence="12">
    <location>
        <begin position="50"/>
        <end position="74"/>
    </location>
</feature>